<name>A0A150P1A1_SORCE</name>
<dbReference type="PANTHER" id="PTHR34180:SF1">
    <property type="entry name" value="BETA-ALANYL-DOPAMINE_CARCININE HYDROLASE"/>
    <property type="match status" value="1"/>
</dbReference>
<comment type="caution">
    <text evidence="2">The sequence shown here is derived from an EMBL/GenBank/DDBJ whole genome shotgun (WGS) entry which is preliminary data.</text>
</comment>
<dbReference type="NCBIfam" id="NF040521">
    <property type="entry name" value="C45_proenzyme"/>
    <property type="match status" value="1"/>
</dbReference>
<dbReference type="Gene3D" id="1.10.10.2120">
    <property type="match status" value="1"/>
</dbReference>
<dbReference type="PANTHER" id="PTHR34180">
    <property type="entry name" value="PEPTIDASE C45"/>
    <property type="match status" value="1"/>
</dbReference>
<dbReference type="InterPro" id="IPR005079">
    <property type="entry name" value="Peptidase_C45_hydrolase"/>
</dbReference>
<accession>A0A150P1A1</accession>
<gene>
    <name evidence="2" type="ORF">BE08_40815</name>
</gene>
<dbReference type="InterPro" id="IPR047801">
    <property type="entry name" value="Peptidase_C45"/>
</dbReference>
<dbReference type="InterPro" id="IPR047794">
    <property type="entry name" value="C45_proenzyme-like"/>
</dbReference>
<dbReference type="AlphaFoldDB" id="A0A150P1A1"/>
<feature type="domain" description="Peptidase C45 hydrolase" evidence="1">
    <location>
        <begin position="120"/>
        <end position="334"/>
    </location>
</feature>
<evidence type="ECO:0000313" key="2">
    <source>
        <dbReference type="EMBL" id="KYF48836.1"/>
    </source>
</evidence>
<dbReference type="Pfam" id="PF03417">
    <property type="entry name" value="AAT"/>
    <property type="match status" value="1"/>
</dbReference>
<proteinExistence type="predicted"/>
<dbReference type="Proteomes" id="UP000075420">
    <property type="component" value="Unassembled WGS sequence"/>
</dbReference>
<sequence>MTFVIPGHAFSGAGYELGHQHGARLGPQIRAFIADDLQRLNRILPAPVTLDALRPTLRDYHEAIARQLPRAIDELRGLAEGAQIPYEQALLLQLRREIAGYRKVPSRGDCTTFARNDPAEAVLAQTVDLNGRLETEAYVMRVSNAGDDGRELLLLTFTGLLGYLGVNSHGLAVGLNLVMAGRWRPGVPGYMAIRHLLETATSVEDCVDRLARLDLASSRSLTLCDARSAATVEIVDNVHRWRRGPELVHTNHLLDPELGPRDEINVFARNGSIARLSACAAALRALPAPAPVSAYFSILDGDPICVPPDGDDRREATVARVVLKPRSRELFIKLGAAPSAEARVFRMSA</sequence>
<dbReference type="EMBL" id="JELY01003450">
    <property type="protein sequence ID" value="KYF48836.1"/>
    <property type="molecule type" value="Genomic_DNA"/>
</dbReference>
<organism evidence="2 3">
    <name type="scientific">Sorangium cellulosum</name>
    <name type="common">Polyangium cellulosum</name>
    <dbReference type="NCBI Taxonomy" id="56"/>
    <lineage>
        <taxon>Bacteria</taxon>
        <taxon>Pseudomonadati</taxon>
        <taxon>Myxococcota</taxon>
        <taxon>Polyangia</taxon>
        <taxon>Polyangiales</taxon>
        <taxon>Polyangiaceae</taxon>
        <taxon>Sorangium</taxon>
    </lineage>
</organism>
<reference evidence="2 3" key="1">
    <citation type="submission" date="2014-02" db="EMBL/GenBank/DDBJ databases">
        <title>The small core and large imbalanced accessory genome model reveals a collaborative survival strategy of Sorangium cellulosum strains in nature.</title>
        <authorList>
            <person name="Han K."/>
            <person name="Peng R."/>
            <person name="Blom J."/>
            <person name="Li Y.-Z."/>
        </authorList>
    </citation>
    <scope>NUCLEOTIDE SEQUENCE [LARGE SCALE GENOMIC DNA]</scope>
    <source>
        <strain evidence="2 3">So0157-25</strain>
    </source>
</reference>
<evidence type="ECO:0000313" key="3">
    <source>
        <dbReference type="Proteomes" id="UP000075420"/>
    </source>
</evidence>
<evidence type="ECO:0000259" key="1">
    <source>
        <dbReference type="Pfam" id="PF03417"/>
    </source>
</evidence>
<dbReference type="Gene3D" id="3.60.60.10">
    <property type="entry name" value="Penicillin V Acylase, Chain A"/>
    <property type="match status" value="1"/>
</dbReference>
<protein>
    <recommendedName>
        <fullName evidence="1">Peptidase C45 hydrolase domain-containing protein</fullName>
    </recommendedName>
</protein>